<keyword evidence="2 9" id="KW-0813">Transport</keyword>
<dbReference type="CDD" id="cd06261">
    <property type="entry name" value="TM_PBP2"/>
    <property type="match status" value="1"/>
</dbReference>
<sequence>MPRVHLGDWVANGVEWLRVHLGWLFDAVKVVVEHMYDGANAVLTAPEPLLLAGILGVLALWLRGPLPAVLAFAGFALIDSIEQWEPAMNSLALVLVSCLIIFALAVPIGIAAARSRAVSGAVRPVLDLMQTMPAMVYLIPGIFFFGVGPVPGMVATIVFAMPPAVRLTELGIRQVDAELVEAAEAFGTHPRRTLWRVQLPLALPTIMAGVNQVIMLALSMVVIAGMVGGGGLGSTVYDGISSVDVGLGFEGGVAVVILAIYLDRMTGALNQRVSPLGRRALAKADAALGGPRFLRWKPATPFAMVGVLVLALVAGGLNVFGRADEGPKVTADVGHGRPVSMGYIDWPEGVASTYLWKEILQQRGFTPEVKSLEVGALYNGQAQGSVDIQTNSWLPVTHAPYWKKYREQLEDYGAWYDRTSLEIAVPSYVKGVRTLDDLKGKGGLFKGKIYGIEPGAGETKLYEDQVQNVYGLKGEYRLVKSNTSAMLAQLDRAYAKKEPIAVTLWSPHWAYDKYRLTKLADPRKAFGSGDGIHTLGRKGFAAKEPRVARWLKDFTLTEAQLTALEGAIEDAGKGHQEDGVRAWLKKNPGIVDKLAPVAGTR</sequence>
<feature type="transmembrane region" description="Helical" evidence="9">
    <location>
        <begin position="302"/>
        <end position="321"/>
    </location>
</feature>
<dbReference type="CDD" id="cd13639">
    <property type="entry name" value="PBP2_OpuAC_like"/>
    <property type="match status" value="1"/>
</dbReference>
<dbReference type="PANTHER" id="PTHR47737:SF1">
    <property type="entry name" value="GLYCINE BETAINE_PROLINE BETAINE TRANSPORT SYSTEM PERMEASE PROTEIN PROW"/>
    <property type="match status" value="1"/>
</dbReference>
<evidence type="ECO:0000256" key="6">
    <source>
        <dbReference type="ARBA" id="ARBA00023136"/>
    </source>
</evidence>
<dbReference type="Pfam" id="PF04069">
    <property type="entry name" value="OpuAC"/>
    <property type="match status" value="1"/>
</dbReference>
<feature type="transmembrane region" description="Helical" evidence="9">
    <location>
        <begin position="134"/>
        <end position="160"/>
    </location>
</feature>
<keyword evidence="3" id="KW-1003">Cell membrane</keyword>
<comment type="subcellular location">
    <subcellularLocation>
        <location evidence="9">Cell membrane</location>
        <topology evidence="9">Multi-pass membrane protein</topology>
    </subcellularLocation>
    <subcellularLocation>
        <location evidence="1">Membrane</location>
        <topology evidence="1">Multi-pass membrane protein</topology>
    </subcellularLocation>
</comment>
<evidence type="ECO:0000256" key="4">
    <source>
        <dbReference type="ARBA" id="ARBA00022692"/>
    </source>
</evidence>
<dbReference type="InterPro" id="IPR007210">
    <property type="entry name" value="ABC_Gly_betaine_transp_sub-bd"/>
</dbReference>
<name>A0ABV3B3J5_9ACTN</name>
<dbReference type="SUPFAM" id="SSF161098">
    <property type="entry name" value="MetI-like"/>
    <property type="match status" value="1"/>
</dbReference>
<evidence type="ECO:0000256" key="8">
    <source>
        <dbReference type="ARBA" id="ARBA00035652"/>
    </source>
</evidence>
<protein>
    <submittedName>
        <fullName evidence="11">ABC transporter permease/substrate binding protein</fullName>
    </submittedName>
</protein>
<dbReference type="Pfam" id="PF00528">
    <property type="entry name" value="BPD_transp_1"/>
    <property type="match status" value="1"/>
</dbReference>
<dbReference type="SUPFAM" id="SSF53850">
    <property type="entry name" value="Periplasmic binding protein-like II"/>
    <property type="match status" value="1"/>
</dbReference>
<organism evidence="11 12">
    <name type="scientific">Streptomyces neyagawaensis</name>
    <dbReference type="NCBI Taxonomy" id="42238"/>
    <lineage>
        <taxon>Bacteria</taxon>
        <taxon>Bacillati</taxon>
        <taxon>Actinomycetota</taxon>
        <taxon>Actinomycetes</taxon>
        <taxon>Kitasatosporales</taxon>
        <taxon>Streptomycetaceae</taxon>
        <taxon>Streptomyces</taxon>
    </lineage>
</organism>
<comment type="similarity">
    <text evidence="9">Belongs to the binding-protein-dependent transport system permease family.</text>
</comment>
<dbReference type="RefSeq" id="WP_359698034.1">
    <property type="nucleotide sequence ID" value="NZ_JBEYXT010000118.1"/>
</dbReference>
<dbReference type="InterPro" id="IPR035906">
    <property type="entry name" value="MetI-like_sf"/>
</dbReference>
<comment type="caution">
    <text evidence="11">The sequence shown here is derived from an EMBL/GenBank/DDBJ whole genome shotgun (WGS) entry which is preliminary data.</text>
</comment>
<dbReference type="Gene3D" id="3.10.105.10">
    <property type="entry name" value="Dipeptide-binding Protein, Domain 3"/>
    <property type="match status" value="2"/>
</dbReference>
<keyword evidence="12" id="KW-1185">Reference proteome</keyword>
<feature type="transmembrane region" description="Helical" evidence="9">
    <location>
        <begin position="49"/>
        <end position="78"/>
    </location>
</feature>
<evidence type="ECO:0000256" key="7">
    <source>
        <dbReference type="ARBA" id="ARBA00035642"/>
    </source>
</evidence>
<feature type="transmembrane region" description="Helical" evidence="9">
    <location>
        <begin position="239"/>
        <end position="262"/>
    </location>
</feature>
<dbReference type="Gene3D" id="3.40.190.100">
    <property type="entry name" value="Glycine betaine-binding periplasmic protein, domain 2"/>
    <property type="match status" value="1"/>
</dbReference>
<keyword evidence="5 9" id="KW-1133">Transmembrane helix</keyword>
<proteinExistence type="inferred from homology"/>
<dbReference type="Gene3D" id="1.10.3720.10">
    <property type="entry name" value="MetI-like"/>
    <property type="match status" value="1"/>
</dbReference>
<evidence type="ECO:0000313" key="11">
    <source>
        <dbReference type="EMBL" id="MEU6804010.1"/>
    </source>
</evidence>
<feature type="domain" description="ABC transmembrane type-1" evidence="10">
    <location>
        <begin position="87"/>
        <end position="266"/>
    </location>
</feature>
<comment type="similarity">
    <text evidence="8">In the N-terminal section; belongs to the binding-protein-dependent transport system permease family.</text>
</comment>
<evidence type="ECO:0000256" key="2">
    <source>
        <dbReference type="ARBA" id="ARBA00022448"/>
    </source>
</evidence>
<evidence type="ECO:0000256" key="5">
    <source>
        <dbReference type="ARBA" id="ARBA00022989"/>
    </source>
</evidence>
<dbReference type="PANTHER" id="PTHR47737">
    <property type="entry name" value="GLYCINE BETAINE/PROLINE BETAINE TRANSPORT SYSTEM PERMEASE PROTEIN PROW"/>
    <property type="match status" value="1"/>
</dbReference>
<evidence type="ECO:0000259" key="10">
    <source>
        <dbReference type="PROSITE" id="PS50928"/>
    </source>
</evidence>
<feature type="transmembrane region" description="Helical" evidence="9">
    <location>
        <begin position="90"/>
        <end position="114"/>
    </location>
</feature>
<comment type="similarity">
    <text evidence="7">In the C-terminal section; belongs to the OsmX family.</text>
</comment>
<evidence type="ECO:0000256" key="9">
    <source>
        <dbReference type="RuleBase" id="RU363032"/>
    </source>
</evidence>
<dbReference type="Proteomes" id="UP001551189">
    <property type="component" value="Unassembled WGS sequence"/>
</dbReference>
<accession>A0ABV3B3J5</accession>
<reference evidence="11 12" key="1">
    <citation type="submission" date="2024-06" db="EMBL/GenBank/DDBJ databases">
        <title>The Natural Products Discovery Center: Release of the First 8490 Sequenced Strains for Exploring Actinobacteria Biosynthetic Diversity.</title>
        <authorList>
            <person name="Kalkreuter E."/>
            <person name="Kautsar S.A."/>
            <person name="Yang D."/>
            <person name="Bader C.D."/>
            <person name="Teijaro C.N."/>
            <person name="Fluegel L."/>
            <person name="Davis C.M."/>
            <person name="Simpson J.R."/>
            <person name="Lauterbach L."/>
            <person name="Steele A.D."/>
            <person name="Gui C."/>
            <person name="Meng S."/>
            <person name="Li G."/>
            <person name="Viehrig K."/>
            <person name="Ye F."/>
            <person name="Su P."/>
            <person name="Kiefer A.F."/>
            <person name="Nichols A."/>
            <person name="Cepeda A.J."/>
            <person name="Yan W."/>
            <person name="Fan B."/>
            <person name="Jiang Y."/>
            <person name="Adhikari A."/>
            <person name="Zheng C.-J."/>
            <person name="Schuster L."/>
            <person name="Cowan T.M."/>
            <person name="Smanski M.J."/>
            <person name="Chevrette M.G."/>
            <person name="De Carvalho L.P.S."/>
            <person name="Shen B."/>
        </authorList>
    </citation>
    <scope>NUCLEOTIDE SEQUENCE [LARGE SCALE GENOMIC DNA]</scope>
    <source>
        <strain evidence="11 12">NPDC046851</strain>
    </source>
</reference>
<evidence type="ECO:0000313" key="12">
    <source>
        <dbReference type="Proteomes" id="UP001551189"/>
    </source>
</evidence>
<evidence type="ECO:0000256" key="1">
    <source>
        <dbReference type="ARBA" id="ARBA00004141"/>
    </source>
</evidence>
<dbReference type="PROSITE" id="PS50928">
    <property type="entry name" value="ABC_TM1"/>
    <property type="match status" value="1"/>
</dbReference>
<keyword evidence="4 9" id="KW-0812">Transmembrane</keyword>
<evidence type="ECO:0000256" key="3">
    <source>
        <dbReference type="ARBA" id="ARBA00022475"/>
    </source>
</evidence>
<dbReference type="EMBL" id="JBEYXT010000118">
    <property type="protein sequence ID" value="MEU6804010.1"/>
    <property type="molecule type" value="Genomic_DNA"/>
</dbReference>
<dbReference type="InterPro" id="IPR000515">
    <property type="entry name" value="MetI-like"/>
</dbReference>
<feature type="transmembrane region" description="Helical" evidence="9">
    <location>
        <begin position="201"/>
        <end position="227"/>
    </location>
</feature>
<keyword evidence="6 9" id="KW-0472">Membrane</keyword>
<gene>
    <name evidence="11" type="ORF">ABZ931_23815</name>
</gene>